<dbReference type="EMBL" id="LAZR01059156">
    <property type="protein sequence ID" value="KKK68397.1"/>
    <property type="molecule type" value="Genomic_DNA"/>
</dbReference>
<accession>A0A0F8XGZ5</accession>
<reference evidence="1" key="1">
    <citation type="journal article" date="2015" name="Nature">
        <title>Complex archaea that bridge the gap between prokaryotes and eukaryotes.</title>
        <authorList>
            <person name="Spang A."/>
            <person name="Saw J.H."/>
            <person name="Jorgensen S.L."/>
            <person name="Zaremba-Niedzwiedzka K."/>
            <person name="Martijn J."/>
            <person name="Lind A.E."/>
            <person name="van Eijk R."/>
            <person name="Schleper C."/>
            <person name="Guy L."/>
            <person name="Ettema T.J."/>
        </authorList>
    </citation>
    <scope>NUCLEOTIDE SEQUENCE</scope>
</reference>
<comment type="caution">
    <text evidence="1">The sequence shown here is derived from an EMBL/GenBank/DDBJ whole genome shotgun (WGS) entry which is preliminary data.</text>
</comment>
<organism evidence="1">
    <name type="scientific">marine sediment metagenome</name>
    <dbReference type="NCBI Taxonomy" id="412755"/>
    <lineage>
        <taxon>unclassified sequences</taxon>
        <taxon>metagenomes</taxon>
        <taxon>ecological metagenomes</taxon>
    </lineage>
</organism>
<feature type="non-terminal residue" evidence="1">
    <location>
        <position position="162"/>
    </location>
</feature>
<dbReference type="AlphaFoldDB" id="A0A0F8XGZ5"/>
<proteinExistence type="predicted"/>
<evidence type="ECO:0000313" key="1">
    <source>
        <dbReference type="EMBL" id="KKK68397.1"/>
    </source>
</evidence>
<protein>
    <submittedName>
        <fullName evidence="1">Uncharacterized protein</fullName>
    </submittedName>
</protein>
<gene>
    <name evidence="1" type="ORF">LCGC14_2944450</name>
</gene>
<sequence length="162" mass="18864">MAKIKLRFGENEIEIESRDFYIDNETLGQVIDNLTRYIQENKVRIEINEQPVESFTKNTDVYGSTENALDSLEEAEVHEPEFSNPVSIPASEIKNKLEILEKNSFFNSLRTVTETVEQLREYGWSTRPLDVSKVLTKMAFNNEISKAYKERKTFYSTKPEIL</sequence>
<name>A0A0F8XGZ5_9ZZZZ</name>